<accession>A0A803KW94</accession>
<evidence type="ECO:0000313" key="3">
    <source>
        <dbReference type="EnsemblPlants" id="AUR62003302-RA:cds"/>
    </source>
</evidence>
<dbReference type="Proteomes" id="UP000596660">
    <property type="component" value="Unplaced"/>
</dbReference>
<dbReference type="GO" id="GO:0005737">
    <property type="term" value="C:cytoplasm"/>
    <property type="evidence" value="ECO:0007669"/>
    <property type="project" value="InterPro"/>
</dbReference>
<dbReference type="Gramene" id="AUR62003302-RA">
    <property type="protein sequence ID" value="AUR62003302-RA:cds"/>
    <property type="gene ID" value="AUR62003302"/>
</dbReference>
<reference evidence="3" key="2">
    <citation type="submission" date="2021-03" db="UniProtKB">
        <authorList>
            <consortium name="EnsemblPlants"/>
        </authorList>
    </citation>
    <scope>IDENTIFICATION</scope>
</reference>
<dbReference type="AlphaFoldDB" id="A0A803KW94"/>
<dbReference type="OMA" id="GKHNEEA"/>
<evidence type="ECO:0000313" key="4">
    <source>
        <dbReference type="Proteomes" id="UP000596660"/>
    </source>
</evidence>
<feature type="compositionally biased region" description="Low complexity" evidence="1">
    <location>
        <begin position="108"/>
        <end position="120"/>
    </location>
</feature>
<feature type="region of interest" description="Disordered" evidence="1">
    <location>
        <begin position="101"/>
        <end position="127"/>
    </location>
</feature>
<feature type="compositionally biased region" description="Acidic residues" evidence="1">
    <location>
        <begin position="217"/>
        <end position="231"/>
    </location>
</feature>
<evidence type="ECO:0000256" key="1">
    <source>
        <dbReference type="SAM" id="MobiDB-lite"/>
    </source>
</evidence>
<proteinExistence type="predicted"/>
<feature type="compositionally biased region" description="Low complexity" evidence="1">
    <location>
        <begin position="201"/>
        <end position="211"/>
    </location>
</feature>
<name>A0A803KW94_CHEQI</name>
<evidence type="ECO:0000259" key="2">
    <source>
        <dbReference type="Pfam" id="PF04194"/>
    </source>
</evidence>
<keyword evidence="4" id="KW-1185">Reference proteome</keyword>
<feature type="region of interest" description="Disordered" evidence="1">
    <location>
        <begin position="192"/>
        <end position="231"/>
    </location>
</feature>
<dbReference type="PANTHER" id="PTHR47762">
    <property type="entry name" value="OSJNBB0079B02.4 PROTEIN"/>
    <property type="match status" value="1"/>
</dbReference>
<dbReference type="EnsemblPlants" id="AUR62003302-RA">
    <property type="protein sequence ID" value="AUR62003302-RA:cds"/>
    <property type="gene ID" value="AUR62003302"/>
</dbReference>
<feature type="domain" description="Programmed cell death protein 2 C-terminal" evidence="2">
    <location>
        <begin position="244"/>
        <end position="357"/>
    </location>
</feature>
<feature type="region of interest" description="Disordered" evidence="1">
    <location>
        <begin position="145"/>
        <end position="173"/>
    </location>
</feature>
<sequence>MKEVILGLPGPWADDNLEIADHYTTKIGGYPDWPFPESLLGTDFLECGSCKSKLCLISQVYAPIHDSALKIEERVIYVFGCLNSPCGSWRAIRVQKPSSCGEPELVGSEAGPSIVSSSASESKDSDDDMSLEELSKALFEAASLASKRTKQKGKRKTKTNSKPLSLKPDHRKVDSGTIGKIFTFFENNSISQEDKSSQDPSAVSSNYSSLSVKEAQDYEDNTDPIQEETWEEEGYEYDRALNADRIYLKFKKRLDKCPEQCFRYSFGGKPLLASGDVTEPTTCGLCGEPRHHELQFMSPLVYFLQGGATGGQKDLLENWNWMTLIVYTCSKSCFQKVDSATPNWDGWTVAEETVIAQFEKPLTESSHLGYLS</sequence>
<reference evidence="3" key="1">
    <citation type="journal article" date="2017" name="Nature">
        <title>The genome of Chenopodium quinoa.</title>
        <authorList>
            <person name="Jarvis D.E."/>
            <person name="Ho Y.S."/>
            <person name="Lightfoot D.J."/>
            <person name="Schmoeckel S.M."/>
            <person name="Li B."/>
            <person name="Borm T.J.A."/>
            <person name="Ohyanagi H."/>
            <person name="Mineta K."/>
            <person name="Michell C.T."/>
            <person name="Saber N."/>
            <person name="Kharbatia N.M."/>
            <person name="Rupper R.R."/>
            <person name="Sharp A.R."/>
            <person name="Dally N."/>
            <person name="Boughton B.A."/>
            <person name="Woo Y.H."/>
            <person name="Gao G."/>
            <person name="Schijlen E.G.W.M."/>
            <person name="Guo X."/>
            <person name="Momin A.A."/>
            <person name="Negrao S."/>
            <person name="Al-Babili S."/>
            <person name="Gehring C."/>
            <person name="Roessner U."/>
            <person name="Jung C."/>
            <person name="Murphy K."/>
            <person name="Arold S.T."/>
            <person name="Gojobori T."/>
            <person name="van der Linden C.G."/>
            <person name="van Loo E.N."/>
            <person name="Jellen E.N."/>
            <person name="Maughan P.J."/>
            <person name="Tester M."/>
        </authorList>
    </citation>
    <scope>NUCLEOTIDE SEQUENCE [LARGE SCALE GENOMIC DNA]</scope>
    <source>
        <strain evidence="3">cv. PI 614886</strain>
    </source>
</reference>
<organism evidence="3 4">
    <name type="scientific">Chenopodium quinoa</name>
    <name type="common">Quinoa</name>
    <dbReference type="NCBI Taxonomy" id="63459"/>
    <lineage>
        <taxon>Eukaryota</taxon>
        <taxon>Viridiplantae</taxon>
        <taxon>Streptophyta</taxon>
        <taxon>Embryophyta</taxon>
        <taxon>Tracheophyta</taxon>
        <taxon>Spermatophyta</taxon>
        <taxon>Magnoliopsida</taxon>
        <taxon>eudicotyledons</taxon>
        <taxon>Gunneridae</taxon>
        <taxon>Pentapetalae</taxon>
        <taxon>Caryophyllales</taxon>
        <taxon>Chenopodiaceae</taxon>
        <taxon>Chenopodioideae</taxon>
        <taxon>Atripliceae</taxon>
        <taxon>Chenopodium</taxon>
    </lineage>
</organism>
<dbReference type="PANTHER" id="PTHR47762:SF2">
    <property type="entry name" value="OS04G0640800 PROTEIN"/>
    <property type="match status" value="1"/>
</dbReference>
<protein>
    <recommendedName>
        <fullName evidence="2">Programmed cell death protein 2 C-terminal domain-containing protein</fullName>
    </recommendedName>
</protein>
<dbReference type="InterPro" id="IPR007320">
    <property type="entry name" value="PDCD2_C"/>
</dbReference>
<dbReference type="Pfam" id="PF04194">
    <property type="entry name" value="PDCD2_C"/>
    <property type="match status" value="1"/>
</dbReference>
<feature type="compositionally biased region" description="Basic residues" evidence="1">
    <location>
        <begin position="147"/>
        <end position="159"/>
    </location>
</feature>